<dbReference type="InterPro" id="IPR036390">
    <property type="entry name" value="WH_DNA-bd_sf"/>
</dbReference>
<reference evidence="1 2" key="2">
    <citation type="submission" date="2019-07" db="EMBL/GenBank/DDBJ databases">
        <title>Helicobacter labacensis sp. nov., Helicobacter mehlei sp. nov. and Helicobacter vulpis sp. nov., isolated from gastric mucosa of red fox (Vulpis vulpis).</title>
        <authorList>
            <person name="Kusar D."/>
            <person name="Gruntar I."/>
            <person name="Pate M."/>
            <person name="Zajc U."/>
            <person name="Ocepek M."/>
        </authorList>
    </citation>
    <scope>NUCLEOTIDE SEQUENCE [LARGE SCALE GENOMIC DNA]</scope>
    <source>
        <strain evidence="1 2">L8b</strain>
    </source>
</reference>
<proteinExistence type="predicted"/>
<dbReference type="Gene3D" id="1.10.10.10">
    <property type="entry name" value="Winged helix-like DNA-binding domain superfamily/Winged helix DNA-binding domain"/>
    <property type="match status" value="1"/>
</dbReference>
<name>A0A553UMR7_9HELI</name>
<dbReference type="CDD" id="cd00090">
    <property type="entry name" value="HTH_ARSR"/>
    <property type="match status" value="1"/>
</dbReference>
<dbReference type="EMBL" id="VKGC01000019">
    <property type="protein sequence ID" value="TSA81483.1"/>
    <property type="molecule type" value="Genomic_DNA"/>
</dbReference>
<comment type="caution">
    <text evidence="1">The sequence shown here is derived from an EMBL/GenBank/DDBJ whole genome shotgun (WGS) entry which is preliminary data.</text>
</comment>
<dbReference type="Pfam" id="PF13412">
    <property type="entry name" value="HTH_24"/>
    <property type="match status" value="1"/>
</dbReference>
<dbReference type="InterPro" id="IPR036388">
    <property type="entry name" value="WH-like_DNA-bd_sf"/>
</dbReference>
<gene>
    <name evidence="1" type="ORF">FNE76_06510</name>
</gene>
<dbReference type="GO" id="GO:0006355">
    <property type="term" value="P:regulation of DNA-templated transcription"/>
    <property type="evidence" value="ECO:0007669"/>
    <property type="project" value="UniProtKB-ARBA"/>
</dbReference>
<accession>A0A553UMR7</accession>
<keyword evidence="2" id="KW-1185">Reference proteome</keyword>
<protein>
    <submittedName>
        <fullName evidence="1">Rrf2 family transcriptional regulator</fullName>
    </submittedName>
</protein>
<dbReference type="RefSeq" id="WP_143928437.1">
    <property type="nucleotide sequence ID" value="NZ_VKGC01000019.1"/>
</dbReference>
<dbReference type="SUPFAM" id="SSF46785">
    <property type="entry name" value="Winged helix' DNA-binding domain"/>
    <property type="match status" value="1"/>
</dbReference>
<evidence type="ECO:0000313" key="1">
    <source>
        <dbReference type="EMBL" id="TSA81483.1"/>
    </source>
</evidence>
<reference evidence="1 2" key="3">
    <citation type="submission" date="2019-07" db="EMBL/GenBank/DDBJ databases">
        <authorList>
            <person name="Papic B."/>
        </authorList>
    </citation>
    <scope>NUCLEOTIDE SEQUENCE [LARGE SCALE GENOMIC DNA]</scope>
    <source>
        <strain evidence="1 2">L8b</strain>
    </source>
</reference>
<dbReference type="InterPro" id="IPR011991">
    <property type="entry name" value="ArsR-like_HTH"/>
</dbReference>
<dbReference type="AlphaFoldDB" id="A0A553UMR7"/>
<organism evidence="1 2">
    <name type="scientific">Helicobacter mehlei</name>
    <dbReference type="NCBI Taxonomy" id="2316080"/>
    <lineage>
        <taxon>Bacteria</taxon>
        <taxon>Pseudomonadati</taxon>
        <taxon>Campylobacterota</taxon>
        <taxon>Epsilonproteobacteria</taxon>
        <taxon>Campylobacterales</taxon>
        <taxon>Helicobacteraceae</taxon>
        <taxon>Helicobacter</taxon>
    </lineage>
</organism>
<evidence type="ECO:0000313" key="2">
    <source>
        <dbReference type="Proteomes" id="UP000319322"/>
    </source>
</evidence>
<sequence>MTHSEPLITKFNPGSNYSVVPNGIFKLSLSPQALAIVMYINHLPTNWVLSTLELCEAFNLTPNTVNKYIRELRQAGVLQITYKRSARGRITGIRQWILCMPQEAPTDEGPHLKQEKDIRLQSPITGGFDPRYAVSKGMPTLTQKLHTIKETVHKKHEETKSAHARMHVCEAVKGFDYQKGMNAPQKKRAFYEAFKNKVSSIFKAPPPKTQVPPFSPEEQQAYERFVAHRNHAHPVSYEQKRALQRRLLELKKEGHDICSCIETSMRRGFNDVFPPKSKATQQGFLDRLLEQYKGLGLNAQNVQDVIWDALSTFDKLIHTYRGLSLGNIAWATLKAYKSCEKEN</sequence>
<reference evidence="2" key="1">
    <citation type="submission" date="2019-07" db="EMBL/GenBank/DDBJ databases">
        <title>Helicobacter labacensis sp. nov., Helicobacter mehlei sp. nov. and Helicobacter vulpis sp. nov., isolated from gastric mucosa of red fox (Vulpis vulpis).</title>
        <authorList>
            <person name="Papic B."/>
        </authorList>
    </citation>
    <scope>NUCLEOTIDE SEQUENCE [LARGE SCALE GENOMIC DNA]</scope>
    <source>
        <strain evidence="2">L8b</strain>
    </source>
</reference>
<dbReference type="Proteomes" id="UP000319322">
    <property type="component" value="Unassembled WGS sequence"/>
</dbReference>